<gene>
    <name evidence="2" type="ORF">THOM_2483</name>
</gene>
<dbReference type="AlphaFoldDB" id="L7JU48"/>
<evidence type="ECO:0000256" key="1">
    <source>
        <dbReference type="SAM" id="MobiDB-lite"/>
    </source>
</evidence>
<proteinExistence type="predicted"/>
<reference evidence="2 3" key="1">
    <citation type="journal article" date="2012" name="PLoS Pathog.">
        <title>The genome of the obligate intracellular parasite Trachipleistophora hominis: new insights into microsporidian genome dynamics and reductive evolution.</title>
        <authorList>
            <person name="Heinz E."/>
            <person name="Williams T.A."/>
            <person name="Nakjang S."/>
            <person name="Noel C.J."/>
            <person name="Swan D.C."/>
            <person name="Goldberg A.V."/>
            <person name="Harris S.R."/>
            <person name="Weinmaier T."/>
            <person name="Markert S."/>
            <person name="Becher D."/>
            <person name="Bernhardt J."/>
            <person name="Dagan T."/>
            <person name="Hacker C."/>
            <person name="Lucocq J.M."/>
            <person name="Schweder T."/>
            <person name="Rattei T."/>
            <person name="Hall N."/>
            <person name="Hirt R.P."/>
            <person name="Embley T.M."/>
        </authorList>
    </citation>
    <scope>NUCLEOTIDE SEQUENCE [LARGE SCALE GENOMIC DNA]</scope>
</reference>
<sequence length="63" mass="7415">MQKYEDADEYEKNFLKKYLTRKAEDKLNELEKRLKKRYGYKKRTNNGADGKNAPRTGALTQTG</sequence>
<accession>L7JU48</accession>
<dbReference type="EMBL" id="JH994035">
    <property type="protein sequence ID" value="ELQ74571.1"/>
    <property type="molecule type" value="Genomic_DNA"/>
</dbReference>
<dbReference type="VEuPathDB" id="MicrosporidiaDB:THOM_2483"/>
<name>L7JU48_TRAHO</name>
<dbReference type="Proteomes" id="UP000011185">
    <property type="component" value="Unassembled WGS sequence"/>
</dbReference>
<dbReference type="HOGENOM" id="CLU_2887429_0_0_1"/>
<dbReference type="InParanoid" id="L7JU48"/>
<keyword evidence="3" id="KW-1185">Reference proteome</keyword>
<organism evidence="2 3">
    <name type="scientific">Trachipleistophora hominis</name>
    <name type="common">Microsporidian parasite</name>
    <dbReference type="NCBI Taxonomy" id="72359"/>
    <lineage>
        <taxon>Eukaryota</taxon>
        <taxon>Fungi</taxon>
        <taxon>Fungi incertae sedis</taxon>
        <taxon>Microsporidia</taxon>
        <taxon>Pleistophoridae</taxon>
        <taxon>Trachipleistophora</taxon>
    </lineage>
</organism>
<evidence type="ECO:0000313" key="3">
    <source>
        <dbReference type="Proteomes" id="UP000011185"/>
    </source>
</evidence>
<evidence type="ECO:0000313" key="2">
    <source>
        <dbReference type="EMBL" id="ELQ74571.1"/>
    </source>
</evidence>
<protein>
    <submittedName>
        <fullName evidence="2">Uncharacterized protein</fullName>
    </submittedName>
</protein>
<feature type="region of interest" description="Disordered" evidence="1">
    <location>
        <begin position="37"/>
        <end position="63"/>
    </location>
</feature>